<protein>
    <recommendedName>
        <fullName evidence="2">DUF4365 domain-containing protein</fullName>
    </recommendedName>
</protein>
<sequence>MDSLDNMKLPKSSEQEELEQLSKDKLRPLFDHKLFEVREETYRDKGIDLLIELKYKGNYTNFRFLVQLKATETKKPNVDGSYSWQIDTSNIQYLLNGGQPAYYICYVKEKNVFYYKQLNELVTEISSKNEDWNNQETHTLRISKKLDSSSISEIYNKVKTRCQLSRELIEKLDIKGKKNNSTKISISDKHKITDEASIVRLVEKIGFTIINEGRSKEVVLLNEKISNDIKSPLYNLIVGVAHYYTSHLFDSLAFFQKAKRQKNELSKDLAENLEYFDTIIKFSLGLIDEKKYQEIIDSLKDSEHLKYYIKLENTKNRYFESLFSDEGFEVFKNELSEIINYNKLNSNIKFIAKCEYILYWGKKINMDFFQSTSRLNALGDKFNGIQEQRIKSANYFISRNKEWSLYCQELNKEISQEKDFFAFNMSTLNQAKVRFELIVLSEIIQEYNNTKSAVDNKETLENILRNLKTVSNNYRDLQHIENLLSSLSAEYEVSHYMKKDNEIASISKEMNDLAEFHDLKESKAKIDFLLNGGTIQEHLVTLFQNTVEKSDDLKKEHLKLVDEMKALDKLEEDKILKDNESETVIIELFPIGHFSIVRNQINEFYDILNIDSFKLIKHLDYFFDNGIIPVLNIFNEIKNEGYCNGMLDDKGIESWRKIKEIRFGLYEKEFRRQKINTGYNNV</sequence>
<dbReference type="AlphaFoldDB" id="A0A162Z2A3"/>
<feature type="domain" description="DUF4365" evidence="2">
    <location>
        <begin position="20"/>
        <end position="153"/>
    </location>
</feature>
<dbReference type="InterPro" id="IPR025375">
    <property type="entry name" value="DUF4365"/>
</dbReference>
<organism evidence="3 4">
    <name type="scientific">Aquimarina aggregata</name>
    <dbReference type="NCBI Taxonomy" id="1642818"/>
    <lineage>
        <taxon>Bacteria</taxon>
        <taxon>Pseudomonadati</taxon>
        <taxon>Bacteroidota</taxon>
        <taxon>Flavobacteriia</taxon>
        <taxon>Flavobacteriales</taxon>
        <taxon>Flavobacteriaceae</taxon>
        <taxon>Aquimarina</taxon>
    </lineage>
</organism>
<dbReference type="OrthoDB" id="779764at2"/>
<evidence type="ECO:0000259" key="2">
    <source>
        <dbReference type="Pfam" id="PF14280"/>
    </source>
</evidence>
<evidence type="ECO:0000313" key="4">
    <source>
        <dbReference type="Proteomes" id="UP000076715"/>
    </source>
</evidence>
<evidence type="ECO:0000313" key="3">
    <source>
        <dbReference type="EMBL" id="KZS39510.1"/>
    </source>
</evidence>
<name>A0A162Z2A3_9FLAO</name>
<feature type="region of interest" description="Disordered" evidence="1">
    <location>
        <begin position="1"/>
        <end position="20"/>
    </location>
</feature>
<dbReference type="EMBL" id="LQRT01000027">
    <property type="protein sequence ID" value="KZS39510.1"/>
    <property type="molecule type" value="Genomic_DNA"/>
</dbReference>
<proteinExistence type="predicted"/>
<gene>
    <name evidence="3" type="ORF">AWE51_25725</name>
</gene>
<dbReference type="Proteomes" id="UP000076715">
    <property type="component" value="Unassembled WGS sequence"/>
</dbReference>
<dbReference type="RefSeq" id="WP_066316426.1">
    <property type="nucleotide sequence ID" value="NZ_LQRT01000027.1"/>
</dbReference>
<dbReference type="Pfam" id="PF14280">
    <property type="entry name" value="DUF4365"/>
    <property type="match status" value="1"/>
</dbReference>
<reference evidence="3 4" key="1">
    <citation type="submission" date="2016-01" db="EMBL/GenBank/DDBJ databases">
        <title>The draft genome sequence of Aquimarina sp. RZW4-3-2.</title>
        <authorList>
            <person name="Wang Y."/>
        </authorList>
    </citation>
    <scope>NUCLEOTIDE SEQUENCE [LARGE SCALE GENOMIC DNA]</scope>
    <source>
        <strain evidence="3 4">RZW4-3-2</strain>
    </source>
</reference>
<evidence type="ECO:0000256" key="1">
    <source>
        <dbReference type="SAM" id="MobiDB-lite"/>
    </source>
</evidence>
<comment type="caution">
    <text evidence="3">The sequence shown here is derived from an EMBL/GenBank/DDBJ whole genome shotgun (WGS) entry which is preliminary data.</text>
</comment>
<accession>A0A162Z2A3</accession>
<keyword evidence="4" id="KW-1185">Reference proteome</keyword>